<name>A0ABY7EP35_MYAAR</name>
<keyword evidence="3" id="KW-1185">Reference proteome</keyword>
<dbReference type="EMBL" id="CP111018">
    <property type="protein sequence ID" value="WAR10722.1"/>
    <property type="molecule type" value="Genomic_DNA"/>
</dbReference>
<accession>A0ABY7EP35</accession>
<gene>
    <name evidence="2" type="ORF">MAR_035798</name>
</gene>
<evidence type="ECO:0000313" key="2">
    <source>
        <dbReference type="EMBL" id="WAR10722.1"/>
    </source>
</evidence>
<feature type="region of interest" description="Disordered" evidence="1">
    <location>
        <begin position="1"/>
        <end position="32"/>
    </location>
</feature>
<organism evidence="2 3">
    <name type="scientific">Mya arenaria</name>
    <name type="common">Soft-shell clam</name>
    <dbReference type="NCBI Taxonomy" id="6604"/>
    <lineage>
        <taxon>Eukaryota</taxon>
        <taxon>Metazoa</taxon>
        <taxon>Spiralia</taxon>
        <taxon>Lophotrochozoa</taxon>
        <taxon>Mollusca</taxon>
        <taxon>Bivalvia</taxon>
        <taxon>Autobranchia</taxon>
        <taxon>Heteroconchia</taxon>
        <taxon>Euheterodonta</taxon>
        <taxon>Imparidentia</taxon>
        <taxon>Neoheterodontei</taxon>
        <taxon>Myida</taxon>
        <taxon>Myoidea</taxon>
        <taxon>Myidae</taxon>
        <taxon>Mya</taxon>
    </lineage>
</organism>
<sequence length="162" mass="18287">MTNSGEFQRNAPVPVEGHFGANPEATPRPLRQDARDTTLECYYLRYRGCLPFLLQRKSSTGQGQAGEDEQMYEAEVIHRRLIRADSTETLKSEGNFGSILATCDPGVSNLSMKQRFLISGKRPSVIHLELNGSVLKTHHRVSAIGFFWIDQYEETSHAKYLI</sequence>
<reference evidence="2" key="1">
    <citation type="submission" date="2022-11" db="EMBL/GenBank/DDBJ databases">
        <title>Centuries of genome instability and evolution in soft-shell clam transmissible cancer (bioRxiv).</title>
        <authorList>
            <person name="Hart S.F.M."/>
            <person name="Yonemitsu M.A."/>
            <person name="Giersch R.M."/>
            <person name="Beal B.F."/>
            <person name="Arriagada G."/>
            <person name="Davis B.W."/>
            <person name="Ostrander E.A."/>
            <person name="Goff S.P."/>
            <person name="Metzger M.J."/>
        </authorList>
    </citation>
    <scope>NUCLEOTIDE SEQUENCE</scope>
    <source>
        <strain evidence="2">MELC-2E11</strain>
        <tissue evidence="2">Siphon/mantle</tissue>
    </source>
</reference>
<proteinExistence type="predicted"/>
<evidence type="ECO:0000313" key="3">
    <source>
        <dbReference type="Proteomes" id="UP001164746"/>
    </source>
</evidence>
<protein>
    <submittedName>
        <fullName evidence="2">Uncharacterized protein</fullName>
    </submittedName>
</protein>
<dbReference type="Proteomes" id="UP001164746">
    <property type="component" value="Chromosome 7"/>
</dbReference>
<evidence type="ECO:0000256" key="1">
    <source>
        <dbReference type="SAM" id="MobiDB-lite"/>
    </source>
</evidence>